<dbReference type="Proteomes" id="UP000019116">
    <property type="component" value="Chromosome 6A"/>
</dbReference>
<reference evidence="8" key="1">
    <citation type="submission" date="2018-08" db="EMBL/GenBank/DDBJ databases">
        <authorList>
            <person name="Rossello M."/>
        </authorList>
    </citation>
    <scope>NUCLEOTIDE SEQUENCE [LARGE SCALE GENOMIC DNA]</scope>
    <source>
        <strain evidence="8">cv. Chinese Spring</strain>
    </source>
</reference>
<dbReference type="Gramene" id="TraesCS6A03G0804500.1">
    <property type="protein sequence ID" value="TraesCS6A03G0804500.1.CDS"/>
    <property type="gene ID" value="TraesCS6A03G0804500"/>
</dbReference>
<evidence type="ECO:0000259" key="7">
    <source>
        <dbReference type="PROSITE" id="PS51519"/>
    </source>
</evidence>
<evidence type="ECO:0000256" key="5">
    <source>
        <dbReference type="ARBA" id="ARBA00023163"/>
    </source>
</evidence>
<keyword evidence="3" id="KW-0175">Coiled coil</keyword>
<organism evidence="8">
    <name type="scientific">Triticum aestivum</name>
    <name type="common">Wheat</name>
    <dbReference type="NCBI Taxonomy" id="4565"/>
    <lineage>
        <taxon>Eukaryota</taxon>
        <taxon>Viridiplantae</taxon>
        <taxon>Streptophyta</taxon>
        <taxon>Embryophyta</taxon>
        <taxon>Tracheophyta</taxon>
        <taxon>Spermatophyta</taxon>
        <taxon>Magnoliopsida</taxon>
        <taxon>Liliopsida</taxon>
        <taxon>Poales</taxon>
        <taxon>Poaceae</taxon>
        <taxon>BOP clade</taxon>
        <taxon>Pooideae</taxon>
        <taxon>Triticodae</taxon>
        <taxon>Triticeae</taxon>
        <taxon>Triticinae</taxon>
        <taxon>Triticum</taxon>
    </lineage>
</organism>
<reference evidence="8" key="2">
    <citation type="submission" date="2018-10" db="UniProtKB">
        <authorList>
            <consortium name="EnsemblPlants"/>
        </authorList>
    </citation>
    <scope>IDENTIFICATION</scope>
</reference>
<keyword evidence="9" id="KW-1185">Reference proteome</keyword>
<evidence type="ECO:0000256" key="4">
    <source>
        <dbReference type="ARBA" id="ARBA00023125"/>
    </source>
</evidence>
<accession>A0A3B6NU23</accession>
<dbReference type="PANTHER" id="PTHR46373:SF29">
    <property type="entry name" value="RWP-RK DOMAIN-CONTAINING PROTEIN"/>
    <property type="match status" value="1"/>
</dbReference>
<keyword evidence="6" id="KW-0539">Nucleus</keyword>
<keyword evidence="4" id="KW-0238">DNA-binding</keyword>
<dbReference type="Gramene" id="TraesKAR6A01G0331790.1">
    <property type="protein sequence ID" value="cds.TraesKAR6A01G0331790.1"/>
    <property type="gene ID" value="TraesKAR6A01G0331790"/>
</dbReference>
<evidence type="ECO:0000256" key="6">
    <source>
        <dbReference type="ARBA" id="ARBA00023242"/>
    </source>
</evidence>
<keyword evidence="2" id="KW-0805">Transcription regulation</keyword>
<dbReference type="EnsemblPlants" id="TraesCS6A02G307600.1">
    <property type="protein sequence ID" value="TraesCS6A02G307600.1"/>
    <property type="gene ID" value="TraesCS6A02G307600"/>
</dbReference>
<name>A0A3B6NU23_WHEAT</name>
<dbReference type="PANTHER" id="PTHR46373">
    <property type="entry name" value="PROTEIN RKD4"/>
    <property type="match status" value="1"/>
</dbReference>
<feature type="domain" description="RWP-RK" evidence="7">
    <location>
        <begin position="1"/>
        <end position="90"/>
    </location>
</feature>
<keyword evidence="5" id="KW-0804">Transcription</keyword>
<dbReference type="InterPro" id="IPR003035">
    <property type="entry name" value="RWP-RK_dom"/>
</dbReference>
<evidence type="ECO:0000256" key="1">
    <source>
        <dbReference type="ARBA" id="ARBA00004049"/>
    </source>
</evidence>
<dbReference type="OMA" id="ACYKEMY"/>
<evidence type="ECO:0000256" key="2">
    <source>
        <dbReference type="ARBA" id="ARBA00023015"/>
    </source>
</evidence>
<comment type="function">
    <text evidence="1">Putative transcription factor.</text>
</comment>
<dbReference type="OrthoDB" id="6270329at2759"/>
<dbReference type="PROSITE" id="PS51519">
    <property type="entry name" value="RWP_RK"/>
    <property type="match status" value="1"/>
</dbReference>
<dbReference type="Gramene" id="TraesSTA6A03G03368350.1">
    <property type="protein sequence ID" value="TraesSTA6A03G03368350.1"/>
    <property type="gene ID" value="TraesSTA6A03G03368350"/>
</dbReference>
<protein>
    <recommendedName>
        <fullName evidence="7">RWP-RK domain-containing protein</fullName>
    </recommendedName>
</protein>
<proteinExistence type="predicted"/>
<dbReference type="Gramene" id="TraesCAD_scaffold_005666_01G000300.1">
    <property type="protein sequence ID" value="TraesCAD_scaffold_005666_01G000300.1"/>
    <property type="gene ID" value="TraesCAD_scaffold_005666_01G000300"/>
</dbReference>
<dbReference type="Pfam" id="PF02042">
    <property type="entry name" value="RWP-RK"/>
    <property type="match status" value="1"/>
</dbReference>
<evidence type="ECO:0000313" key="9">
    <source>
        <dbReference type="Proteomes" id="UP000019116"/>
    </source>
</evidence>
<evidence type="ECO:0000256" key="3">
    <source>
        <dbReference type="ARBA" id="ARBA00023054"/>
    </source>
</evidence>
<dbReference type="Gramene" id="TraesRN6A0100784500.1">
    <property type="protein sequence ID" value="TraesRN6A0100784500.1"/>
    <property type="gene ID" value="TraesRN6A0100784500"/>
</dbReference>
<sequence length="141" mass="16385">MEKATQTQGHLGNGSVEKPSLTFELVSQFFCMPIHEAARELGVGMTLLKKRCRELGIRRWPARKVRSLQKVIADVKELGNEGTLERAGQTKILVRKLQQEMKLIVERPDVQLDEKTKEFRQACYKEMYCRRRKRKLGKVLD</sequence>
<dbReference type="GO" id="GO:0003677">
    <property type="term" value="F:DNA binding"/>
    <property type="evidence" value="ECO:0007669"/>
    <property type="project" value="UniProtKB-KW"/>
</dbReference>
<dbReference type="InterPro" id="IPR044607">
    <property type="entry name" value="RKD-like"/>
</dbReference>
<evidence type="ECO:0000313" key="8">
    <source>
        <dbReference type="EnsemblPlants" id="TraesCS6A02G307600.1"/>
    </source>
</evidence>
<dbReference type="SMR" id="A0A3B6NU23"/>
<dbReference type="Gramene" id="TraesCS6A02G307600.1">
    <property type="protein sequence ID" value="TraesCS6A02G307600.1"/>
    <property type="gene ID" value="TraesCS6A02G307600"/>
</dbReference>
<dbReference type="AlphaFoldDB" id="A0A3B6NU23"/>
<dbReference type="GO" id="GO:0003700">
    <property type="term" value="F:DNA-binding transcription factor activity"/>
    <property type="evidence" value="ECO:0007669"/>
    <property type="project" value="InterPro"/>
</dbReference>
<dbReference type="STRING" id="4565.A0A3B6NU23"/>
<dbReference type="Gramene" id="TraesWEE_scaffold_072163_01G000100.1">
    <property type="protein sequence ID" value="TraesWEE_scaffold_072163_01G000100.1"/>
    <property type="gene ID" value="TraesWEE_scaffold_072163_01G000100"/>
</dbReference>